<keyword evidence="4" id="KW-0238">DNA-binding</keyword>
<evidence type="ECO:0000259" key="8">
    <source>
        <dbReference type="Pfam" id="PF03449"/>
    </source>
</evidence>
<dbReference type="GO" id="GO:0003677">
    <property type="term" value="F:DNA binding"/>
    <property type="evidence" value="ECO:0007669"/>
    <property type="project" value="UniProtKB-KW"/>
</dbReference>
<dbReference type="FunFam" id="1.10.287.180:FF:000001">
    <property type="entry name" value="Transcription elongation factor GreA"/>
    <property type="match status" value="1"/>
</dbReference>
<dbReference type="PIRSF" id="PIRSF006092">
    <property type="entry name" value="GreA_GreB"/>
    <property type="match status" value="1"/>
</dbReference>
<dbReference type="PROSITE" id="PS00830">
    <property type="entry name" value="GREAB_2"/>
    <property type="match status" value="1"/>
</dbReference>
<sequence length="152" mass="17348">MQFTVLFTEVGFTKIKKEFDDLSAKRHTFVEELSRARDMGDRSENAAYKAARRRLSSTDNRLRFLKRLVENAQVVKPTQSLYIEIGSVVKVNNGSEDIVFYIVGEYEADPMTKKLSYKSPVGRALLRKKVGDSVQILIPTGIIEYKILEINV</sequence>
<dbReference type="Pfam" id="PF01272">
    <property type="entry name" value="GreA_GreB"/>
    <property type="match status" value="1"/>
</dbReference>
<evidence type="ECO:0000256" key="2">
    <source>
        <dbReference type="ARBA" id="ARBA00013729"/>
    </source>
</evidence>
<dbReference type="Gene3D" id="3.10.50.30">
    <property type="entry name" value="Transcription elongation factor, GreA/GreB, C-terminal domain"/>
    <property type="match status" value="1"/>
</dbReference>
<name>A0A1F7IR92_9BACT</name>
<keyword evidence="5" id="KW-0804">Transcription</keyword>
<evidence type="ECO:0000313" key="9">
    <source>
        <dbReference type="EMBL" id="OGK45870.1"/>
    </source>
</evidence>
<dbReference type="InterPro" id="IPR023459">
    <property type="entry name" value="Tscrpt_elong_fac_GreA/B_fam"/>
</dbReference>
<dbReference type="PANTHER" id="PTHR30437:SF4">
    <property type="entry name" value="TRANSCRIPTION ELONGATION FACTOR GREA"/>
    <property type="match status" value="1"/>
</dbReference>
<dbReference type="GO" id="GO:0032784">
    <property type="term" value="P:regulation of DNA-templated transcription elongation"/>
    <property type="evidence" value="ECO:0007669"/>
    <property type="project" value="InterPro"/>
</dbReference>
<dbReference type="InterPro" id="IPR001437">
    <property type="entry name" value="Tscrpt_elong_fac_GreA/B_C"/>
</dbReference>
<dbReference type="InterPro" id="IPR022691">
    <property type="entry name" value="Tscrpt_elong_fac_GreA/B_N"/>
</dbReference>
<dbReference type="SUPFAM" id="SSF46557">
    <property type="entry name" value="GreA transcript cleavage protein, N-terminal domain"/>
    <property type="match status" value="1"/>
</dbReference>
<dbReference type="Proteomes" id="UP000177141">
    <property type="component" value="Unassembled WGS sequence"/>
</dbReference>
<dbReference type="GO" id="GO:0006354">
    <property type="term" value="P:DNA-templated transcription elongation"/>
    <property type="evidence" value="ECO:0007669"/>
    <property type="project" value="TreeGrafter"/>
</dbReference>
<comment type="similarity">
    <text evidence="1">Belongs to the GreA/GreB family.</text>
</comment>
<dbReference type="EMBL" id="MGAL01000046">
    <property type="protein sequence ID" value="OGK45870.1"/>
    <property type="molecule type" value="Genomic_DNA"/>
</dbReference>
<evidence type="ECO:0000256" key="6">
    <source>
        <dbReference type="ARBA" id="ARBA00030776"/>
    </source>
</evidence>
<gene>
    <name evidence="9" type="ORF">A3A93_00995</name>
</gene>
<dbReference type="AlphaFoldDB" id="A0A1F7IR92"/>
<evidence type="ECO:0000256" key="4">
    <source>
        <dbReference type="ARBA" id="ARBA00023125"/>
    </source>
</evidence>
<dbReference type="Gene3D" id="1.10.287.180">
    <property type="entry name" value="Transcription elongation factor, GreA/GreB, N-terminal domain"/>
    <property type="match status" value="1"/>
</dbReference>
<dbReference type="SUPFAM" id="SSF54534">
    <property type="entry name" value="FKBP-like"/>
    <property type="match status" value="1"/>
</dbReference>
<evidence type="ECO:0000256" key="1">
    <source>
        <dbReference type="ARBA" id="ARBA00008213"/>
    </source>
</evidence>
<evidence type="ECO:0000256" key="3">
    <source>
        <dbReference type="ARBA" id="ARBA00023015"/>
    </source>
</evidence>
<organism evidence="9 10">
    <name type="scientific">Candidatus Roizmanbacteria bacterium RIFCSPLOWO2_01_FULL_38_12</name>
    <dbReference type="NCBI Taxonomy" id="1802061"/>
    <lineage>
        <taxon>Bacteria</taxon>
        <taxon>Candidatus Roizmaniibacteriota</taxon>
    </lineage>
</organism>
<evidence type="ECO:0000256" key="5">
    <source>
        <dbReference type="ARBA" id="ARBA00023163"/>
    </source>
</evidence>
<keyword evidence="3" id="KW-0805">Transcription regulation</keyword>
<protein>
    <recommendedName>
        <fullName evidence="2">Transcription elongation factor GreA</fullName>
    </recommendedName>
    <alternativeName>
        <fullName evidence="6">Transcript cleavage factor GreA</fullName>
    </alternativeName>
</protein>
<comment type="caution">
    <text evidence="9">The sequence shown here is derived from an EMBL/GenBank/DDBJ whole genome shotgun (WGS) entry which is preliminary data.</text>
</comment>
<dbReference type="InterPro" id="IPR036805">
    <property type="entry name" value="Tscrpt_elong_fac_GreA/B_N_sf"/>
</dbReference>
<dbReference type="GO" id="GO:0070063">
    <property type="term" value="F:RNA polymerase binding"/>
    <property type="evidence" value="ECO:0007669"/>
    <property type="project" value="InterPro"/>
</dbReference>
<feature type="domain" description="Transcription elongation factor GreA/GreB N-terminal" evidence="8">
    <location>
        <begin position="6"/>
        <end position="74"/>
    </location>
</feature>
<dbReference type="Pfam" id="PF03449">
    <property type="entry name" value="GreA_GreB_N"/>
    <property type="match status" value="1"/>
</dbReference>
<dbReference type="InterPro" id="IPR018151">
    <property type="entry name" value="TF_GreA/GreB_CS"/>
</dbReference>
<dbReference type="PANTHER" id="PTHR30437">
    <property type="entry name" value="TRANSCRIPTION ELONGATION FACTOR GREA"/>
    <property type="match status" value="1"/>
</dbReference>
<proteinExistence type="inferred from homology"/>
<reference evidence="9 10" key="1">
    <citation type="journal article" date="2016" name="Nat. Commun.">
        <title>Thousands of microbial genomes shed light on interconnected biogeochemical processes in an aquifer system.</title>
        <authorList>
            <person name="Anantharaman K."/>
            <person name="Brown C.T."/>
            <person name="Hug L.A."/>
            <person name="Sharon I."/>
            <person name="Castelle C.J."/>
            <person name="Probst A.J."/>
            <person name="Thomas B.C."/>
            <person name="Singh A."/>
            <person name="Wilkins M.J."/>
            <person name="Karaoz U."/>
            <person name="Brodie E.L."/>
            <person name="Williams K.H."/>
            <person name="Hubbard S.S."/>
            <person name="Banfield J.F."/>
        </authorList>
    </citation>
    <scope>NUCLEOTIDE SEQUENCE [LARGE SCALE GENOMIC DNA]</scope>
</reference>
<feature type="domain" description="Transcription elongation factor GreA/GreB C-terminal" evidence="7">
    <location>
        <begin position="83"/>
        <end position="151"/>
    </location>
</feature>
<evidence type="ECO:0000313" key="10">
    <source>
        <dbReference type="Proteomes" id="UP000177141"/>
    </source>
</evidence>
<dbReference type="STRING" id="1802061.A3A93_00995"/>
<accession>A0A1F7IR92</accession>
<evidence type="ECO:0000259" key="7">
    <source>
        <dbReference type="Pfam" id="PF01272"/>
    </source>
</evidence>
<dbReference type="InterPro" id="IPR036953">
    <property type="entry name" value="GreA/GreB_C_sf"/>
</dbReference>